<keyword evidence="9" id="KW-0472">Membrane</keyword>
<evidence type="ECO:0000256" key="1">
    <source>
        <dbReference type="ARBA" id="ARBA00004323"/>
    </source>
</evidence>
<evidence type="ECO:0000256" key="6">
    <source>
        <dbReference type="ARBA" id="ARBA00022968"/>
    </source>
</evidence>
<dbReference type="EMBL" id="CAUYUJ010016471">
    <property type="protein sequence ID" value="CAK0865644.1"/>
    <property type="molecule type" value="Genomic_DNA"/>
</dbReference>
<dbReference type="InterPro" id="IPR038578">
    <property type="entry name" value="GT29-like_sf"/>
</dbReference>
<keyword evidence="5" id="KW-0812">Transmembrane</keyword>
<evidence type="ECO:0000256" key="2">
    <source>
        <dbReference type="ARBA" id="ARBA00006003"/>
    </source>
</evidence>
<keyword evidence="6" id="KW-0735">Signal-anchor</keyword>
<keyword evidence="10" id="KW-0325">Glycoprotein</keyword>
<proteinExistence type="inferred from homology"/>
<organism evidence="11 12">
    <name type="scientific">Prorocentrum cordatum</name>
    <dbReference type="NCBI Taxonomy" id="2364126"/>
    <lineage>
        <taxon>Eukaryota</taxon>
        <taxon>Sar</taxon>
        <taxon>Alveolata</taxon>
        <taxon>Dinophyceae</taxon>
        <taxon>Prorocentrales</taxon>
        <taxon>Prorocentraceae</taxon>
        <taxon>Prorocentrum</taxon>
    </lineage>
</organism>
<keyword evidence="7" id="KW-1133">Transmembrane helix</keyword>
<comment type="caution">
    <text evidence="11">The sequence shown here is derived from an EMBL/GenBank/DDBJ whole genome shotgun (WGS) entry which is preliminary data.</text>
</comment>
<name>A0ABN9V3A1_9DINO</name>
<evidence type="ECO:0000256" key="8">
    <source>
        <dbReference type="ARBA" id="ARBA00023034"/>
    </source>
</evidence>
<evidence type="ECO:0000256" key="3">
    <source>
        <dbReference type="ARBA" id="ARBA00022676"/>
    </source>
</evidence>
<evidence type="ECO:0000256" key="4">
    <source>
        <dbReference type="ARBA" id="ARBA00022679"/>
    </source>
</evidence>
<evidence type="ECO:0000313" key="11">
    <source>
        <dbReference type="EMBL" id="CAK0865644.1"/>
    </source>
</evidence>
<evidence type="ECO:0000256" key="7">
    <source>
        <dbReference type="ARBA" id="ARBA00022989"/>
    </source>
</evidence>
<evidence type="ECO:0000256" key="10">
    <source>
        <dbReference type="ARBA" id="ARBA00023180"/>
    </source>
</evidence>
<dbReference type="Proteomes" id="UP001189429">
    <property type="component" value="Unassembled WGS sequence"/>
</dbReference>
<sequence length="186" mass="20879">MSNLDNPVMGRPIVDEGRSLAIIGGADSLKGGRLGQEIDAHGEVVRFNEIVGSKLVPEETGSRTTVHVMNTLVAPLDDPAILEVDLETNAPWSSYCKRMHTRAILANDARSTLMIRPSAYCVMAGIRAADWTRGFLFYWFIGRLFNGPVDLYGFSGNGHYHNDLEITEKWVQFEHLFYRVNNITRH</sequence>
<comment type="similarity">
    <text evidence="2">Belongs to the glycosyltransferase 29 family.</text>
</comment>
<accession>A0ABN9V3A1</accession>
<evidence type="ECO:0000313" key="12">
    <source>
        <dbReference type="Proteomes" id="UP001189429"/>
    </source>
</evidence>
<comment type="subcellular location">
    <subcellularLocation>
        <location evidence="1">Golgi apparatus membrane</location>
        <topology evidence="1">Single-pass type II membrane protein</topology>
    </subcellularLocation>
</comment>
<dbReference type="Gene3D" id="3.90.1480.20">
    <property type="entry name" value="Glycosyl transferase family 29"/>
    <property type="match status" value="1"/>
</dbReference>
<dbReference type="InterPro" id="IPR001675">
    <property type="entry name" value="Glyco_trans_29"/>
</dbReference>
<keyword evidence="12" id="KW-1185">Reference proteome</keyword>
<evidence type="ECO:0000256" key="9">
    <source>
        <dbReference type="ARBA" id="ARBA00023136"/>
    </source>
</evidence>
<protein>
    <recommendedName>
        <fullName evidence="13">Amine oxidase</fullName>
    </recommendedName>
</protein>
<dbReference type="Pfam" id="PF00777">
    <property type="entry name" value="Glyco_transf_29"/>
    <property type="match status" value="1"/>
</dbReference>
<keyword evidence="8" id="KW-0333">Golgi apparatus</keyword>
<evidence type="ECO:0000256" key="5">
    <source>
        <dbReference type="ARBA" id="ARBA00022692"/>
    </source>
</evidence>
<gene>
    <name evidence="11" type="ORF">PCOR1329_LOCUS53104</name>
</gene>
<reference evidence="11" key="1">
    <citation type="submission" date="2023-10" db="EMBL/GenBank/DDBJ databases">
        <authorList>
            <person name="Chen Y."/>
            <person name="Shah S."/>
            <person name="Dougan E. K."/>
            <person name="Thang M."/>
            <person name="Chan C."/>
        </authorList>
    </citation>
    <scope>NUCLEOTIDE SEQUENCE [LARGE SCALE GENOMIC DNA]</scope>
</reference>
<keyword evidence="4" id="KW-0808">Transferase</keyword>
<evidence type="ECO:0008006" key="13">
    <source>
        <dbReference type="Google" id="ProtNLM"/>
    </source>
</evidence>
<keyword evidence="3" id="KW-0328">Glycosyltransferase</keyword>